<evidence type="ECO:0000313" key="3">
    <source>
        <dbReference type="Proteomes" id="UP000018419"/>
    </source>
</evidence>
<keyword evidence="1" id="KW-0472">Membrane</keyword>
<evidence type="ECO:0000313" key="2">
    <source>
        <dbReference type="EMBL" id="EET82061.1"/>
    </source>
</evidence>
<reference evidence="2 3" key="1">
    <citation type="submission" date="2009-07" db="EMBL/GenBank/DDBJ databases">
        <authorList>
            <person name="Madupu R."/>
            <person name="Durkin A.S."/>
            <person name="Torralba M."/>
            <person name="Methe B."/>
            <person name="Sutton G.G."/>
            <person name="Strausberg R.L."/>
            <person name="Nelson K.E."/>
        </authorList>
    </citation>
    <scope>NUCLEOTIDE SEQUENCE [LARGE SCALE GENOMIC DNA]</scope>
    <source>
        <strain evidence="2 3">SK82</strain>
    </source>
</reference>
<dbReference type="InterPro" id="IPR038770">
    <property type="entry name" value="Na+/solute_symporter_sf"/>
</dbReference>
<feature type="transmembrane region" description="Helical" evidence="1">
    <location>
        <begin position="54"/>
        <end position="77"/>
    </location>
</feature>
<dbReference type="Proteomes" id="UP000018419">
    <property type="component" value="Unassembled WGS sequence"/>
</dbReference>
<sequence length="144" mass="15544">PLAMAAIVQFIGNRNEQAEKVAESLNLFPVPATALVLFIVLASVMPQIGLAKSAALQALPIYISFAIIAPFVGWIIARIFRLESGSASAVSFSASYRNSFVILPLAFAIPGSMPIIPAVILTQTIVELCFLPIYIRLIPRLFKT</sequence>
<dbReference type="Gene3D" id="1.20.1530.20">
    <property type="match status" value="1"/>
</dbReference>
<proteinExistence type="predicted"/>
<feature type="transmembrane region" description="Helical" evidence="1">
    <location>
        <begin position="27"/>
        <end position="48"/>
    </location>
</feature>
<keyword evidence="1" id="KW-1133">Transmembrane helix</keyword>
<dbReference type="EMBL" id="ACVR01000053">
    <property type="protein sequence ID" value="EET82061.1"/>
    <property type="molecule type" value="Genomic_DNA"/>
</dbReference>
<keyword evidence="3" id="KW-1185">Reference proteome</keyword>
<protein>
    <recommendedName>
        <fullName evidence="4">Arsenic resistance protein</fullName>
    </recommendedName>
</protein>
<comment type="caution">
    <text evidence="2">The sequence shown here is derived from an EMBL/GenBank/DDBJ whole genome shotgun (WGS) entry which is preliminary data.</text>
</comment>
<evidence type="ECO:0008006" key="4">
    <source>
        <dbReference type="Google" id="ProtNLM"/>
    </source>
</evidence>
<evidence type="ECO:0000256" key="1">
    <source>
        <dbReference type="SAM" id="Phobius"/>
    </source>
</evidence>
<dbReference type="RefSeq" id="WP_005405212.1">
    <property type="nucleotide sequence ID" value="NZ_ACVR01000053.1"/>
</dbReference>
<feature type="non-terminal residue" evidence="2">
    <location>
        <position position="1"/>
    </location>
</feature>
<keyword evidence="1" id="KW-0812">Transmembrane</keyword>
<accession>A0ABM9YMB8</accession>
<name>A0ABM9YMB8_ACIRA</name>
<gene>
    <name evidence="2" type="ORF">ACIRA0001_0718</name>
</gene>
<organism evidence="2 3">
    <name type="scientific">Acinetobacter radioresistens SK82</name>
    <dbReference type="NCBI Taxonomy" id="596318"/>
    <lineage>
        <taxon>Bacteria</taxon>
        <taxon>Pseudomonadati</taxon>
        <taxon>Pseudomonadota</taxon>
        <taxon>Gammaproteobacteria</taxon>
        <taxon>Moraxellales</taxon>
        <taxon>Moraxellaceae</taxon>
        <taxon>Acinetobacter</taxon>
    </lineage>
</organism>